<proteinExistence type="predicted"/>
<sequence>MLTSCQVNQMNKDELISLRIKLIEKINHFICTSSGKSMISPDIYWTLSQVDTKLTQIGFPQENPFPELYRSIDNFK</sequence>
<dbReference type="EMBL" id="VSSQ01048995">
    <property type="protein sequence ID" value="MPN03048.1"/>
    <property type="molecule type" value="Genomic_DNA"/>
</dbReference>
<name>A0A645EM01_9ZZZZ</name>
<accession>A0A645EM01</accession>
<gene>
    <name evidence="1" type="ORF">SDC9_150271</name>
</gene>
<comment type="caution">
    <text evidence="1">The sequence shown here is derived from an EMBL/GenBank/DDBJ whole genome shotgun (WGS) entry which is preliminary data.</text>
</comment>
<protein>
    <submittedName>
        <fullName evidence="1">Uncharacterized protein</fullName>
    </submittedName>
</protein>
<evidence type="ECO:0000313" key="1">
    <source>
        <dbReference type="EMBL" id="MPN03048.1"/>
    </source>
</evidence>
<dbReference type="AlphaFoldDB" id="A0A645EM01"/>
<organism evidence="1">
    <name type="scientific">bioreactor metagenome</name>
    <dbReference type="NCBI Taxonomy" id="1076179"/>
    <lineage>
        <taxon>unclassified sequences</taxon>
        <taxon>metagenomes</taxon>
        <taxon>ecological metagenomes</taxon>
    </lineage>
</organism>
<reference evidence="1" key="1">
    <citation type="submission" date="2019-08" db="EMBL/GenBank/DDBJ databases">
        <authorList>
            <person name="Kucharzyk K."/>
            <person name="Murdoch R.W."/>
            <person name="Higgins S."/>
            <person name="Loffler F."/>
        </authorList>
    </citation>
    <scope>NUCLEOTIDE SEQUENCE</scope>
</reference>